<dbReference type="EMBL" id="CM018040">
    <property type="protein sequence ID" value="KAA8535120.1"/>
    <property type="molecule type" value="Genomic_DNA"/>
</dbReference>
<evidence type="ECO:0000313" key="1">
    <source>
        <dbReference type="EMBL" id="KAA8535120.1"/>
    </source>
</evidence>
<gene>
    <name evidence="1" type="ORF">F0562_030123</name>
</gene>
<keyword evidence="2" id="KW-1185">Reference proteome</keyword>
<sequence>MHSTVAFASPNASSLLEALLQLALLFGNTGSSIGVAVAYVVTDSLKKANEIISETLLVLKSAKKFKLSSILKEGQSIKESFSELGASQEDCEVVCKKLKTDKFQHDAETQQSIGRIESGRRTHNKGLEIYSQSTPEGCVPLT</sequence>
<dbReference type="AlphaFoldDB" id="A0A5J5AXS1"/>
<organism evidence="1 2">
    <name type="scientific">Nyssa sinensis</name>
    <dbReference type="NCBI Taxonomy" id="561372"/>
    <lineage>
        <taxon>Eukaryota</taxon>
        <taxon>Viridiplantae</taxon>
        <taxon>Streptophyta</taxon>
        <taxon>Embryophyta</taxon>
        <taxon>Tracheophyta</taxon>
        <taxon>Spermatophyta</taxon>
        <taxon>Magnoliopsida</taxon>
        <taxon>eudicotyledons</taxon>
        <taxon>Gunneridae</taxon>
        <taxon>Pentapetalae</taxon>
        <taxon>asterids</taxon>
        <taxon>Cornales</taxon>
        <taxon>Nyssaceae</taxon>
        <taxon>Nyssa</taxon>
    </lineage>
</organism>
<accession>A0A5J5AXS1</accession>
<protein>
    <submittedName>
        <fullName evidence="1">Uncharacterized protein</fullName>
    </submittedName>
</protein>
<dbReference type="Proteomes" id="UP000325577">
    <property type="component" value="Linkage Group LG17"/>
</dbReference>
<proteinExistence type="predicted"/>
<name>A0A5J5AXS1_9ASTE</name>
<evidence type="ECO:0000313" key="2">
    <source>
        <dbReference type="Proteomes" id="UP000325577"/>
    </source>
</evidence>
<reference evidence="1 2" key="1">
    <citation type="submission" date="2019-09" db="EMBL/GenBank/DDBJ databases">
        <title>A chromosome-level genome assembly of the Chinese tupelo Nyssa sinensis.</title>
        <authorList>
            <person name="Yang X."/>
            <person name="Kang M."/>
            <person name="Yang Y."/>
            <person name="Xiong H."/>
            <person name="Wang M."/>
            <person name="Zhang Z."/>
            <person name="Wang Z."/>
            <person name="Wu H."/>
            <person name="Ma T."/>
            <person name="Liu J."/>
            <person name="Xi Z."/>
        </authorList>
    </citation>
    <scope>NUCLEOTIDE SEQUENCE [LARGE SCALE GENOMIC DNA]</scope>
    <source>
        <strain evidence="1">J267</strain>
        <tissue evidence="1">Leaf</tissue>
    </source>
</reference>